<dbReference type="InterPro" id="IPR011701">
    <property type="entry name" value="MFS"/>
</dbReference>
<keyword evidence="8" id="KW-1185">Reference proteome</keyword>
<dbReference type="OrthoDB" id="2414439at2"/>
<dbReference type="GO" id="GO:0022857">
    <property type="term" value="F:transmembrane transporter activity"/>
    <property type="evidence" value="ECO:0007669"/>
    <property type="project" value="InterPro"/>
</dbReference>
<feature type="transmembrane region" description="Helical" evidence="5">
    <location>
        <begin position="15"/>
        <end position="35"/>
    </location>
</feature>
<dbReference type="PANTHER" id="PTHR42718:SF39">
    <property type="entry name" value="ACTINORHODIN TRANSPORTER-RELATED"/>
    <property type="match status" value="1"/>
</dbReference>
<keyword evidence="3 5" id="KW-1133">Transmembrane helix</keyword>
<dbReference type="PRINTS" id="PR01036">
    <property type="entry name" value="TCRTETB"/>
</dbReference>
<keyword evidence="2 5" id="KW-0812">Transmembrane</keyword>
<evidence type="ECO:0000256" key="3">
    <source>
        <dbReference type="ARBA" id="ARBA00022989"/>
    </source>
</evidence>
<dbReference type="EMBL" id="PPCN01000017">
    <property type="protein sequence ID" value="POF28073.1"/>
    <property type="molecule type" value="Genomic_DNA"/>
</dbReference>
<dbReference type="PANTHER" id="PTHR42718">
    <property type="entry name" value="MAJOR FACILITATOR SUPERFAMILY MULTIDRUG TRANSPORTER MFSC"/>
    <property type="match status" value="1"/>
</dbReference>
<feature type="transmembrane region" description="Helical" evidence="5">
    <location>
        <begin position="145"/>
        <end position="166"/>
    </location>
</feature>
<dbReference type="AlphaFoldDB" id="A0A2S3UKI4"/>
<evidence type="ECO:0000256" key="4">
    <source>
        <dbReference type="ARBA" id="ARBA00023136"/>
    </source>
</evidence>
<evidence type="ECO:0000256" key="5">
    <source>
        <dbReference type="SAM" id="Phobius"/>
    </source>
</evidence>
<dbReference type="SUPFAM" id="SSF103473">
    <property type="entry name" value="MFS general substrate transporter"/>
    <property type="match status" value="1"/>
</dbReference>
<feature type="transmembrane region" description="Helical" evidence="5">
    <location>
        <begin position="83"/>
        <end position="102"/>
    </location>
</feature>
<feature type="transmembrane region" description="Helical" evidence="5">
    <location>
        <begin position="204"/>
        <end position="225"/>
    </location>
</feature>
<reference evidence="7 8" key="1">
    <citation type="submission" date="2018-01" db="EMBL/GenBank/DDBJ databases">
        <title>Genomic Encyclopedia of Archaeal and Bacterial Type Strains, Phase II (KMG-II): from individual species to whole genera.</title>
        <authorList>
            <person name="Goeker M."/>
        </authorList>
    </citation>
    <scope>NUCLEOTIDE SEQUENCE [LARGE SCALE GENOMIC DNA]</scope>
    <source>
        <strain evidence="7 8">DSM 17023</strain>
    </source>
</reference>
<evidence type="ECO:0000313" key="8">
    <source>
        <dbReference type="Proteomes" id="UP000236959"/>
    </source>
</evidence>
<name>A0A2S3UKI4_9HYPH</name>
<keyword evidence="4 5" id="KW-0472">Membrane</keyword>
<dbReference type="InterPro" id="IPR020846">
    <property type="entry name" value="MFS_dom"/>
</dbReference>
<dbReference type="Proteomes" id="UP000236959">
    <property type="component" value="Unassembled WGS sequence"/>
</dbReference>
<organism evidence="7 8">
    <name type="scientific">Roseibium marinum</name>
    <dbReference type="NCBI Taxonomy" id="281252"/>
    <lineage>
        <taxon>Bacteria</taxon>
        <taxon>Pseudomonadati</taxon>
        <taxon>Pseudomonadota</taxon>
        <taxon>Alphaproteobacteria</taxon>
        <taxon>Hyphomicrobiales</taxon>
        <taxon>Stappiaceae</taxon>
        <taxon>Roseibium</taxon>
    </lineage>
</organism>
<feature type="transmembrane region" description="Helical" evidence="5">
    <location>
        <begin position="231"/>
        <end position="252"/>
    </location>
</feature>
<evidence type="ECO:0000259" key="6">
    <source>
        <dbReference type="PROSITE" id="PS50850"/>
    </source>
</evidence>
<dbReference type="CDD" id="cd17321">
    <property type="entry name" value="MFS_MMR_MDR_like"/>
    <property type="match status" value="1"/>
</dbReference>
<gene>
    <name evidence="7" type="ORF">CLV41_1176</name>
</gene>
<feature type="transmembrane region" description="Helical" evidence="5">
    <location>
        <begin position="172"/>
        <end position="192"/>
    </location>
</feature>
<dbReference type="Gene3D" id="1.20.1250.20">
    <property type="entry name" value="MFS general substrate transporter like domains"/>
    <property type="match status" value="1"/>
</dbReference>
<dbReference type="GO" id="GO:0016020">
    <property type="term" value="C:membrane"/>
    <property type="evidence" value="ECO:0007669"/>
    <property type="project" value="UniProtKB-SubCell"/>
</dbReference>
<dbReference type="Pfam" id="PF07690">
    <property type="entry name" value="MFS_1"/>
    <property type="match status" value="1"/>
</dbReference>
<feature type="transmembrane region" description="Helical" evidence="5">
    <location>
        <begin position="114"/>
        <end position="133"/>
    </location>
</feature>
<feature type="transmembrane region" description="Helical" evidence="5">
    <location>
        <begin position="55"/>
        <end position="74"/>
    </location>
</feature>
<dbReference type="Gene3D" id="1.20.1720.10">
    <property type="entry name" value="Multidrug resistance protein D"/>
    <property type="match status" value="1"/>
</dbReference>
<dbReference type="PROSITE" id="PS50850">
    <property type="entry name" value="MFS"/>
    <property type="match status" value="1"/>
</dbReference>
<sequence>MSAVAEKGEGMPRRWAALAALYLAMFMNILDVSAVNLALPAIREGLHASATELEWVLVIYVLTFAAGLLPFGLFGDVIGRERVFMWGVAGFSLSSLACGLAADTGSLVASRAVQGLAAAMMVPQVLAIVHVIFPEEERGKAFGLFGTISALGAVAGPLVGGVIVSADIAGLGWRPIFLVNIPVGMFSLYGAWRFVPKIRAAERVTADWAGTIVFALAIAGFVFPLVEGRRFGWPLWCFALMALSAGLGGLFLKLQARRAAAGLAQLLPAALLSDPMFLRGLALVCAFFSGLAGVFFVLAIFLQSGLGLSPLAAGIALAPHPVGVMIGAYLSGRFASRTPDRRVAFGIFILFLGMVSVRLATVGTPLTGADFLLPLLSVGLGTGVTIAALFQSILSRVSSADAGAGSGVLQAFQQIGIALGIALQGQIFFQVLGPSPSLASSPAAYLAAVQAALLYPAGVFLALTLIAVISLKRRAGS</sequence>
<protein>
    <submittedName>
        <fullName evidence="7">Putative MFS family arabinose efflux permease</fullName>
    </submittedName>
</protein>
<feature type="transmembrane region" description="Helical" evidence="5">
    <location>
        <begin position="308"/>
        <end position="330"/>
    </location>
</feature>
<accession>A0A2S3UKI4</accession>
<comment type="caution">
    <text evidence="7">The sequence shown here is derived from an EMBL/GenBank/DDBJ whole genome shotgun (WGS) entry which is preliminary data.</text>
</comment>
<dbReference type="RefSeq" id="WP_103225239.1">
    <property type="nucleotide sequence ID" value="NZ_PPCN01000017.1"/>
</dbReference>
<dbReference type="InterPro" id="IPR036259">
    <property type="entry name" value="MFS_trans_sf"/>
</dbReference>
<comment type="subcellular location">
    <subcellularLocation>
        <location evidence="1">Membrane</location>
        <topology evidence="1">Multi-pass membrane protein</topology>
    </subcellularLocation>
</comment>
<feature type="transmembrane region" description="Helical" evidence="5">
    <location>
        <begin position="281"/>
        <end position="302"/>
    </location>
</feature>
<feature type="transmembrane region" description="Helical" evidence="5">
    <location>
        <begin position="444"/>
        <end position="471"/>
    </location>
</feature>
<feature type="transmembrane region" description="Helical" evidence="5">
    <location>
        <begin position="342"/>
        <end position="359"/>
    </location>
</feature>
<evidence type="ECO:0000313" key="7">
    <source>
        <dbReference type="EMBL" id="POF28073.1"/>
    </source>
</evidence>
<feature type="transmembrane region" description="Helical" evidence="5">
    <location>
        <begin position="371"/>
        <end position="390"/>
    </location>
</feature>
<feature type="domain" description="Major facilitator superfamily (MFS) profile" evidence="6">
    <location>
        <begin position="17"/>
        <end position="475"/>
    </location>
</feature>
<feature type="transmembrane region" description="Helical" evidence="5">
    <location>
        <begin position="411"/>
        <end position="432"/>
    </location>
</feature>
<evidence type="ECO:0000256" key="1">
    <source>
        <dbReference type="ARBA" id="ARBA00004141"/>
    </source>
</evidence>
<evidence type="ECO:0000256" key="2">
    <source>
        <dbReference type="ARBA" id="ARBA00022692"/>
    </source>
</evidence>
<proteinExistence type="predicted"/>